<evidence type="ECO:0000313" key="2">
    <source>
        <dbReference type="EMBL" id="EPZ35894.1"/>
    </source>
</evidence>
<keyword evidence="1" id="KW-0175">Coiled coil</keyword>
<dbReference type="GO" id="GO:0000077">
    <property type="term" value="P:DNA damage checkpoint signaling"/>
    <property type="evidence" value="ECO:0007669"/>
    <property type="project" value="InterPro"/>
</dbReference>
<evidence type="ECO:0000313" key="3">
    <source>
        <dbReference type="Proteomes" id="UP000030755"/>
    </source>
</evidence>
<keyword evidence="3" id="KW-1185">Reference proteome</keyword>
<dbReference type="PANTHER" id="PTHR28594">
    <property type="entry name" value="ATR-INTERACTING PROTEIN"/>
    <property type="match status" value="1"/>
</dbReference>
<gene>
    <name evidence="2" type="ORF">O9G_003539</name>
</gene>
<name>A0A075B459_ROZAC</name>
<dbReference type="Proteomes" id="UP000030755">
    <property type="component" value="Unassembled WGS sequence"/>
</dbReference>
<reference evidence="2 3" key="1">
    <citation type="journal article" date="2013" name="Curr. Biol.">
        <title>Shared signatures of parasitism and phylogenomics unite Cryptomycota and microsporidia.</title>
        <authorList>
            <person name="James T.Y."/>
            <person name="Pelin A."/>
            <person name="Bonen L."/>
            <person name="Ahrendt S."/>
            <person name="Sain D."/>
            <person name="Corradi N."/>
            <person name="Stajich J.E."/>
        </authorList>
    </citation>
    <scope>NUCLEOTIDE SEQUENCE [LARGE SCALE GENOMIC DNA]</scope>
    <source>
        <strain evidence="2 3">CSF55</strain>
    </source>
</reference>
<dbReference type="EMBL" id="KE560729">
    <property type="protein sequence ID" value="EPZ35894.1"/>
    <property type="molecule type" value="Genomic_DNA"/>
</dbReference>
<protein>
    <submittedName>
        <fullName evidence="2">Uncharacterized protein</fullName>
    </submittedName>
</protein>
<sequence length="291" mass="34050">MDIDEDDWLDQLDEDDLKRIEQCTSQDTPTTAQTPVEQVVSRRINFEDTNQQIISQLKAENKSLQAKIDQALLSKFTKEGEIKIVRENLARLQIKNDELSLQLSTHTDSINKVRKQLEAEMEEKLERLKTELLFKEHELRQLSFGRKRMASDSLEYLNSSQQSTIVKETRENDSIQLNVDHCLLEKLDNTNKYYKQITRNIINGSNLNDLLLLLIKEFCQNDNSKDELIVLYEILRNPKTCASFESVDFELVKHFAGKIIQQFKNEKNLFLLDFLYELTGFCILENEIINL</sequence>
<evidence type="ECO:0000256" key="1">
    <source>
        <dbReference type="SAM" id="Coils"/>
    </source>
</evidence>
<dbReference type="InterPro" id="IPR033349">
    <property type="entry name" value="ATRIP"/>
</dbReference>
<proteinExistence type="predicted"/>
<dbReference type="HOGENOM" id="CLU_956955_0_0_1"/>
<organism evidence="2 3">
    <name type="scientific">Rozella allomycis (strain CSF55)</name>
    <dbReference type="NCBI Taxonomy" id="988480"/>
    <lineage>
        <taxon>Eukaryota</taxon>
        <taxon>Fungi</taxon>
        <taxon>Fungi incertae sedis</taxon>
        <taxon>Cryptomycota</taxon>
        <taxon>Cryptomycota incertae sedis</taxon>
        <taxon>Rozella</taxon>
    </lineage>
</organism>
<dbReference type="PANTHER" id="PTHR28594:SF1">
    <property type="entry name" value="ATR-INTERACTING PROTEIN"/>
    <property type="match status" value="1"/>
</dbReference>
<dbReference type="AlphaFoldDB" id="A0A075B459"/>
<accession>A0A075B459</accession>
<feature type="coiled-coil region" evidence="1">
    <location>
        <begin position="54"/>
        <end position="138"/>
    </location>
</feature>
<dbReference type="OrthoDB" id="5560192at2759"/>